<keyword evidence="4" id="KW-1185">Reference proteome</keyword>
<comment type="caution">
    <text evidence="3">The sequence shown here is derived from an EMBL/GenBank/DDBJ whole genome shotgun (WGS) entry which is preliminary data.</text>
</comment>
<dbReference type="InterPro" id="IPR011621">
    <property type="entry name" value="Metal-dep_PHydrolase_7TM_intra"/>
</dbReference>
<protein>
    <submittedName>
        <fullName evidence="3">HDIG domain-containing protein</fullName>
    </submittedName>
</protein>
<dbReference type="InterPro" id="IPR006675">
    <property type="entry name" value="HDIG_dom"/>
</dbReference>
<dbReference type="SUPFAM" id="SSF109604">
    <property type="entry name" value="HD-domain/PDEase-like"/>
    <property type="match status" value="1"/>
</dbReference>
<proteinExistence type="predicted"/>
<evidence type="ECO:0000313" key="4">
    <source>
        <dbReference type="Proteomes" id="UP000626244"/>
    </source>
</evidence>
<dbReference type="InterPro" id="IPR011624">
    <property type="entry name" value="Metal-dep_PHydrolase_7TM_extra"/>
</dbReference>
<feature type="transmembrane region" description="Helical" evidence="1">
    <location>
        <begin position="377"/>
        <end position="396"/>
    </location>
</feature>
<feature type="transmembrane region" description="Helical" evidence="1">
    <location>
        <begin position="439"/>
        <end position="462"/>
    </location>
</feature>
<dbReference type="PANTHER" id="PTHR36442">
    <property type="entry name" value="CYCLIC-DI-AMP PHOSPHODIESTERASE PGPH"/>
    <property type="match status" value="1"/>
</dbReference>
<dbReference type="OrthoDB" id="9806952at2"/>
<evidence type="ECO:0000259" key="2">
    <source>
        <dbReference type="PROSITE" id="PS51831"/>
    </source>
</evidence>
<feature type="domain" description="HD" evidence="2">
    <location>
        <begin position="495"/>
        <end position="637"/>
    </location>
</feature>
<dbReference type="Pfam" id="PF01966">
    <property type="entry name" value="HD"/>
    <property type="match status" value="1"/>
</dbReference>
<dbReference type="CDD" id="cd00077">
    <property type="entry name" value="HDc"/>
    <property type="match status" value="1"/>
</dbReference>
<dbReference type="InterPro" id="IPR006674">
    <property type="entry name" value="HD_domain"/>
</dbReference>
<feature type="transmembrane region" description="Helical" evidence="1">
    <location>
        <begin position="303"/>
        <end position="322"/>
    </location>
</feature>
<dbReference type="Pfam" id="PF07697">
    <property type="entry name" value="7TMR-HDED"/>
    <property type="match status" value="1"/>
</dbReference>
<dbReference type="PANTHER" id="PTHR36442:SF1">
    <property type="entry name" value="CYCLIC-DI-AMP PHOSPHODIESTERASE PGPH"/>
    <property type="match status" value="1"/>
</dbReference>
<evidence type="ECO:0000256" key="1">
    <source>
        <dbReference type="SAM" id="Phobius"/>
    </source>
</evidence>
<feature type="transmembrane region" description="Helical" evidence="1">
    <location>
        <begin position="273"/>
        <end position="291"/>
    </location>
</feature>
<dbReference type="EMBL" id="BMHB01000001">
    <property type="protein sequence ID" value="GGI11090.1"/>
    <property type="molecule type" value="Genomic_DNA"/>
</dbReference>
<dbReference type="InterPro" id="IPR052722">
    <property type="entry name" value="PgpH_phosphodiesterase"/>
</dbReference>
<organism evidence="3 4">
    <name type="scientific">Gottfriedia solisilvae</name>
    <dbReference type="NCBI Taxonomy" id="1516104"/>
    <lineage>
        <taxon>Bacteria</taxon>
        <taxon>Bacillati</taxon>
        <taxon>Bacillota</taxon>
        <taxon>Bacilli</taxon>
        <taxon>Bacillales</taxon>
        <taxon>Bacillaceae</taxon>
        <taxon>Gottfriedia</taxon>
    </lineage>
</organism>
<accession>A0A8J3EWF2</accession>
<feature type="transmembrane region" description="Helical" evidence="1">
    <location>
        <begin position="16"/>
        <end position="34"/>
    </location>
</feature>
<name>A0A8J3EWF2_9BACI</name>
<keyword evidence="1" id="KW-0812">Transmembrane</keyword>
<gene>
    <name evidence="3" type="ORF">GCM10007380_06080</name>
</gene>
<dbReference type="SMART" id="SM00471">
    <property type="entry name" value="HDc"/>
    <property type="match status" value="1"/>
</dbReference>
<evidence type="ECO:0000313" key="3">
    <source>
        <dbReference type="EMBL" id="GGI11090.1"/>
    </source>
</evidence>
<dbReference type="NCBIfam" id="TIGR00277">
    <property type="entry name" value="HDIG"/>
    <property type="match status" value="1"/>
</dbReference>
<sequence>MNNLQALLQRFKNQSLVILFCIITLGLTSFLLLISHVRPIKYDVELLSISDQTIYSPITIEDKVATYKKRQEAAARVEDVYKYEENYTQNRIDIVNSIFDIVEEVTNENVKSSQSINGQALIKKEINQVKEKLPDDIRKNFEDDLISSLLKSSTEQLNIAKASLNTAINNVMSDEITTNQIEEARANLRTELSYVSVNPGLKDAMINIGEFAIVPNYFFDADVTKERKRLESEAVDSVYILQGQVLVKVGETITKEKYDQLKLVGLIKNNQSVQPYVGLILLIGVLLYFVLKQTESLKENDNNYIVAYFGIVIFTLLILKIVSLFQKIEFSGLVYVAPVAIGTLLIKFLLGNRYLMVTAIIFSICGSIMFNEEVNGAINYSTGIYILFSSIAVLFLNEERNKRSMIIHAGVLISLVNIATLSALMLIRNGQYSSVEIGIYLLMGLISGILSSVITMGILPFVEDSFGMVSSFKLVELGSPNHPLLRKILLEAPGTYHHSIMVANLAEAACEAIGANGLLARVGSYYHDIGKTNNSGFFIENQMGGHNPHDRIKPLQSKDIIFRHVSDGVKILKKYNLPKDIIDIAAEHHGTTLLKYFYYKEKEVNPEVKEIDFRYPGPKAHTKESAIVGIADSVEAAVRSLKDPDMEKIEELVSAIMNDRLNDGQFAMCELNLKELHIIEKSLCETLQGTFHSRIQYPDER</sequence>
<feature type="transmembrane region" description="Helical" evidence="1">
    <location>
        <begin position="328"/>
        <end position="346"/>
    </location>
</feature>
<reference evidence="4" key="1">
    <citation type="journal article" date="2019" name="Int. J. Syst. Evol. Microbiol.">
        <title>The Global Catalogue of Microorganisms (GCM) 10K type strain sequencing project: providing services to taxonomists for standard genome sequencing and annotation.</title>
        <authorList>
            <consortium name="The Broad Institute Genomics Platform"/>
            <consortium name="The Broad Institute Genome Sequencing Center for Infectious Disease"/>
            <person name="Wu L."/>
            <person name="Ma J."/>
        </authorList>
    </citation>
    <scope>NUCLEOTIDE SEQUENCE [LARGE SCALE GENOMIC DNA]</scope>
    <source>
        <strain evidence="4">CGMCC 1.14993</strain>
    </source>
</reference>
<feature type="transmembrane region" description="Helical" evidence="1">
    <location>
        <begin position="405"/>
        <end position="427"/>
    </location>
</feature>
<dbReference type="AlphaFoldDB" id="A0A8J3EWF2"/>
<keyword evidence="1" id="KW-0472">Membrane</keyword>
<dbReference type="Pfam" id="PF07698">
    <property type="entry name" value="7TM-7TMR_HD"/>
    <property type="match status" value="1"/>
</dbReference>
<dbReference type="RefSeq" id="WP_087998873.1">
    <property type="nucleotide sequence ID" value="NZ_BMHB01000001.1"/>
</dbReference>
<keyword evidence="1" id="KW-1133">Transmembrane helix</keyword>
<dbReference type="Gene3D" id="1.10.3210.10">
    <property type="entry name" value="Hypothetical protein af1432"/>
    <property type="match status" value="1"/>
</dbReference>
<dbReference type="Proteomes" id="UP000626244">
    <property type="component" value="Unassembled WGS sequence"/>
</dbReference>
<dbReference type="PROSITE" id="PS51831">
    <property type="entry name" value="HD"/>
    <property type="match status" value="1"/>
</dbReference>
<dbReference type="InterPro" id="IPR003607">
    <property type="entry name" value="HD/PDEase_dom"/>
</dbReference>